<keyword evidence="1" id="KW-0812">Transmembrane</keyword>
<dbReference type="PANTHER" id="PTHR34980">
    <property type="entry name" value="INNER MEMBRANE PROTEIN-RELATED-RELATED"/>
    <property type="match status" value="1"/>
</dbReference>
<evidence type="ECO:0000313" key="2">
    <source>
        <dbReference type="EMBL" id="SHN76698.1"/>
    </source>
</evidence>
<evidence type="ECO:0000313" key="3">
    <source>
        <dbReference type="Proteomes" id="UP000184096"/>
    </source>
</evidence>
<reference evidence="3" key="1">
    <citation type="submission" date="2016-11" db="EMBL/GenBank/DDBJ databases">
        <authorList>
            <person name="Varghese N."/>
            <person name="Submissions S."/>
        </authorList>
    </citation>
    <scope>NUCLEOTIDE SEQUENCE [LARGE SCALE GENOMIC DNA]</scope>
    <source>
        <strain evidence="3">GAS401</strain>
    </source>
</reference>
<organism evidence="2 3">
    <name type="scientific">Bradyrhizobium erythrophlei</name>
    <dbReference type="NCBI Taxonomy" id="1437360"/>
    <lineage>
        <taxon>Bacteria</taxon>
        <taxon>Pseudomonadati</taxon>
        <taxon>Pseudomonadota</taxon>
        <taxon>Alphaproteobacteria</taxon>
        <taxon>Hyphomicrobiales</taxon>
        <taxon>Nitrobacteraceae</taxon>
        <taxon>Bradyrhizobium</taxon>
    </lineage>
</organism>
<dbReference type="AlphaFoldDB" id="A0A1M7U196"/>
<dbReference type="PANTHER" id="PTHR34980:SF3">
    <property type="entry name" value="BLR8105 PROTEIN"/>
    <property type="match status" value="1"/>
</dbReference>
<evidence type="ECO:0000256" key="1">
    <source>
        <dbReference type="SAM" id="Phobius"/>
    </source>
</evidence>
<dbReference type="EMBL" id="LT670849">
    <property type="protein sequence ID" value="SHN76698.1"/>
    <property type="molecule type" value="Genomic_DNA"/>
</dbReference>
<dbReference type="Pfam" id="PF05656">
    <property type="entry name" value="DUF805"/>
    <property type="match status" value="1"/>
</dbReference>
<sequence>MDWVWLLFAFDGRINRAKVWLALLVILCWMLLVAALMLGIDAMFGNPVKSVHFNINDIFAFVDPAVLRAAIARLREGKEASPAHLVLTFFHTAGTLLFAWVYLSTSVKRLHDRDRSGWWVIPFFVAPGLYAQFADRLPNSYAIQALAWTMLVVMIWGFVEIYCLKGTRWTNRFGPNPLPKDQTRARSGHTSSGWDQASAIEFVPHQASPLPGMHVKRGT</sequence>
<gene>
    <name evidence="2" type="ORF">SAMN05444170_3273</name>
</gene>
<dbReference type="Proteomes" id="UP000184096">
    <property type="component" value="Chromosome I"/>
</dbReference>
<dbReference type="OrthoDB" id="9812349at2"/>
<accession>A0A1M7U196</accession>
<protein>
    <submittedName>
        <fullName evidence="2">Uncharacterized membrane protein YhaH, DUF805 family</fullName>
    </submittedName>
</protein>
<feature type="transmembrane region" description="Helical" evidence="1">
    <location>
        <begin position="20"/>
        <end position="40"/>
    </location>
</feature>
<feature type="transmembrane region" description="Helical" evidence="1">
    <location>
        <begin position="116"/>
        <end position="133"/>
    </location>
</feature>
<dbReference type="InterPro" id="IPR008523">
    <property type="entry name" value="DUF805"/>
</dbReference>
<keyword evidence="3" id="KW-1185">Reference proteome</keyword>
<dbReference type="RefSeq" id="WP_072819097.1">
    <property type="nucleotide sequence ID" value="NZ_LT670849.1"/>
</dbReference>
<feature type="transmembrane region" description="Helical" evidence="1">
    <location>
        <begin position="83"/>
        <end position="104"/>
    </location>
</feature>
<dbReference type="GO" id="GO:0005886">
    <property type="term" value="C:plasma membrane"/>
    <property type="evidence" value="ECO:0007669"/>
    <property type="project" value="TreeGrafter"/>
</dbReference>
<keyword evidence="1" id="KW-1133">Transmembrane helix</keyword>
<name>A0A1M7U196_9BRAD</name>
<proteinExistence type="predicted"/>
<feature type="transmembrane region" description="Helical" evidence="1">
    <location>
        <begin position="145"/>
        <end position="164"/>
    </location>
</feature>
<keyword evidence="1" id="KW-0472">Membrane</keyword>